<feature type="region of interest" description="Disordered" evidence="1">
    <location>
        <begin position="43"/>
        <end position="74"/>
    </location>
</feature>
<name>A0A9P7YMR2_9HELO</name>
<keyword evidence="2" id="KW-0812">Transmembrane</keyword>
<evidence type="ECO:0000256" key="1">
    <source>
        <dbReference type="SAM" id="MobiDB-lite"/>
    </source>
</evidence>
<organism evidence="3 4">
    <name type="scientific">Amylocarpus encephaloides</name>
    <dbReference type="NCBI Taxonomy" id="45428"/>
    <lineage>
        <taxon>Eukaryota</taxon>
        <taxon>Fungi</taxon>
        <taxon>Dikarya</taxon>
        <taxon>Ascomycota</taxon>
        <taxon>Pezizomycotina</taxon>
        <taxon>Leotiomycetes</taxon>
        <taxon>Helotiales</taxon>
        <taxon>Helotiales incertae sedis</taxon>
        <taxon>Amylocarpus</taxon>
    </lineage>
</organism>
<keyword evidence="2" id="KW-0472">Membrane</keyword>
<proteinExistence type="predicted"/>
<dbReference type="Proteomes" id="UP000824998">
    <property type="component" value="Unassembled WGS sequence"/>
</dbReference>
<feature type="transmembrane region" description="Helical" evidence="2">
    <location>
        <begin position="15"/>
        <end position="34"/>
    </location>
</feature>
<dbReference type="EMBL" id="MU251407">
    <property type="protein sequence ID" value="KAG9236425.1"/>
    <property type="molecule type" value="Genomic_DNA"/>
</dbReference>
<keyword evidence="2" id="KW-1133">Transmembrane helix</keyword>
<gene>
    <name evidence="3" type="ORF">BJ875DRAFT_227285</name>
</gene>
<feature type="compositionally biased region" description="Polar residues" evidence="1">
    <location>
        <begin position="59"/>
        <end position="74"/>
    </location>
</feature>
<sequence>MPQAVRGRTSRRHAMLFYCNSGWWLVFLLPHFGIQSVGSSSRPVASPRPLADPPLGESPSISTPQHTEYAGTSQANPIPISIPICPRSTTLLTVLFLHVWRGRRCPFAQLPRPPCRASDHTLSGCGDWSRSLKGRFETIRQMTVQSILYVVSSRDRPGKSQRSAPTWWKGKWGEPVWDGQAGLGWVML</sequence>
<accession>A0A9P7YMR2</accession>
<evidence type="ECO:0000313" key="3">
    <source>
        <dbReference type="EMBL" id="KAG9236425.1"/>
    </source>
</evidence>
<evidence type="ECO:0000256" key="2">
    <source>
        <dbReference type="SAM" id="Phobius"/>
    </source>
</evidence>
<dbReference type="AlphaFoldDB" id="A0A9P7YMR2"/>
<comment type="caution">
    <text evidence="3">The sequence shown here is derived from an EMBL/GenBank/DDBJ whole genome shotgun (WGS) entry which is preliminary data.</text>
</comment>
<evidence type="ECO:0000313" key="4">
    <source>
        <dbReference type="Proteomes" id="UP000824998"/>
    </source>
</evidence>
<protein>
    <submittedName>
        <fullName evidence="3">Uncharacterized protein</fullName>
    </submittedName>
</protein>
<keyword evidence="4" id="KW-1185">Reference proteome</keyword>
<reference evidence="3" key="1">
    <citation type="journal article" date="2021" name="IMA Fungus">
        <title>Genomic characterization of three marine fungi, including Emericellopsis atlantica sp. nov. with signatures of a generalist lifestyle and marine biomass degradation.</title>
        <authorList>
            <person name="Hagestad O.C."/>
            <person name="Hou L."/>
            <person name="Andersen J.H."/>
            <person name="Hansen E.H."/>
            <person name="Altermark B."/>
            <person name="Li C."/>
            <person name="Kuhnert E."/>
            <person name="Cox R.J."/>
            <person name="Crous P.W."/>
            <person name="Spatafora J.W."/>
            <person name="Lail K."/>
            <person name="Amirebrahimi M."/>
            <person name="Lipzen A."/>
            <person name="Pangilinan J."/>
            <person name="Andreopoulos W."/>
            <person name="Hayes R.D."/>
            <person name="Ng V."/>
            <person name="Grigoriev I.V."/>
            <person name="Jackson S.A."/>
            <person name="Sutton T.D.S."/>
            <person name="Dobson A.D.W."/>
            <person name="Rama T."/>
        </authorList>
    </citation>
    <scope>NUCLEOTIDE SEQUENCE</scope>
    <source>
        <strain evidence="3">TRa018bII</strain>
    </source>
</reference>